<keyword evidence="4" id="KW-1185">Reference proteome</keyword>
<dbReference type="SUPFAM" id="SSF52172">
    <property type="entry name" value="CheY-like"/>
    <property type="match status" value="1"/>
</dbReference>
<dbReference type="PANTHER" id="PTHR44520:SF2">
    <property type="entry name" value="RESPONSE REGULATOR RCP1"/>
    <property type="match status" value="1"/>
</dbReference>
<dbReference type="RefSeq" id="WP_147131023.1">
    <property type="nucleotide sequence ID" value="NZ_VOSC01000007.1"/>
</dbReference>
<feature type="domain" description="Response regulatory" evidence="2">
    <location>
        <begin position="6"/>
        <end position="133"/>
    </location>
</feature>
<evidence type="ECO:0000313" key="4">
    <source>
        <dbReference type="Proteomes" id="UP000321790"/>
    </source>
</evidence>
<gene>
    <name evidence="3" type="ORF">FUA26_02305</name>
</gene>
<organism evidence="3 4">
    <name type="scientific">Seonamhaeicola algicola</name>
    <dbReference type="NCBI Taxonomy" id="1719036"/>
    <lineage>
        <taxon>Bacteria</taxon>
        <taxon>Pseudomonadati</taxon>
        <taxon>Bacteroidota</taxon>
        <taxon>Flavobacteriia</taxon>
        <taxon>Flavobacteriales</taxon>
        <taxon>Flavobacteriaceae</taxon>
    </lineage>
</organism>
<sequence length="138" mass="15574">MNSALNVCVIDDDEIYQFTITKILKSIELAENITVFSDGEEAFDFLIDNLNNEKELPDVILLDINMPIMDGFQFMEEYIKIKPKVGKKITIYMVSSSVDPVDIDKAKSISEISDYIIKPVSPGLLRTILTELHDSGKI</sequence>
<accession>A0A5C7AZJ0</accession>
<dbReference type="PROSITE" id="PS50110">
    <property type="entry name" value="RESPONSE_REGULATORY"/>
    <property type="match status" value="1"/>
</dbReference>
<feature type="modified residue" description="4-aspartylphosphate" evidence="1">
    <location>
        <position position="63"/>
    </location>
</feature>
<dbReference type="Gene3D" id="3.40.50.2300">
    <property type="match status" value="1"/>
</dbReference>
<keyword evidence="1" id="KW-0597">Phosphoprotein</keyword>
<comment type="caution">
    <text evidence="3">The sequence shown here is derived from an EMBL/GenBank/DDBJ whole genome shotgun (WGS) entry which is preliminary data.</text>
</comment>
<evidence type="ECO:0000259" key="2">
    <source>
        <dbReference type="PROSITE" id="PS50110"/>
    </source>
</evidence>
<evidence type="ECO:0000256" key="1">
    <source>
        <dbReference type="PROSITE-ProRule" id="PRU00169"/>
    </source>
</evidence>
<dbReference type="InterPro" id="IPR052893">
    <property type="entry name" value="TCS_response_regulator"/>
</dbReference>
<reference evidence="4" key="1">
    <citation type="submission" date="2019-08" db="EMBL/GenBank/DDBJ databases">
        <title>Seonamhaeicola sediminis sp. nov., isolated from marine sediment.</title>
        <authorList>
            <person name="Cao W.R."/>
        </authorList>
    </citation>
    <scope>NUCLEOTIDE SEQUENCE [LARGE SCALE GENOMIC DNA]</scope>
    <source>
        <strain evidence="4">Gy8</strain>
    </source>
</reference>
<dbReference type="GO" id="GO:0000160">
    <property type="term" value="P:phosphorelay signal transduction system"/>
    <property type="evidence" value="ECO:0007669"/>
    <property type="project" value="InterPro"/>
</dbReference>
<dbReference type="EMBL" id="VOSC01000007">
    <property type="protein sequence ID" value="TXE13931.1"/>
    <property type="molecule type" value="Genomic_DNA"/>
</dbReference>
<evidence type="ECO:0000313" key="3">
    <source>
        <dbReference type="EMBL" id="TXE13931.1"/>
    </source>
</evidence>
<protein>
    <submittedName>
        <fullName evidence="3">Response regulator</fullName>
    </submittedName>
</protein>
<dbReference type="InterPro" id="IPR011006">
    <property type="entry name" value="CheY-like_superfamily"/>
</dbReference>
<name>A0A5C7AZJ0_9FLAO</name>
<dbReference type="SMART" id="SM00448">
    <property type="entry name" value="REC"/>
    <property type="match status" value="1"/>
</dbReference>
<dbReference type="PANTHER" id="PTHR44520">
    <property type="entry name" value="RESPONSE REGULATOR RCP1-RELATED"/>
    <property type="match status" value="1"/>
</dbReference>
<dbReference type="InterPro" id="IPR001789">
    <property type="entry name" value="Sig_transdc_resp-reg_receiver"/>
</dbReference>
<dbReference type="AlphaFoldDB" id="A0A5C7AZJ0"/>
<dbReference type="OrthoDB" id="673128at2"/>
<proteinExistence type="predicted"/>
<dbReference type="Pfam" id="PF00072">
    <property type="entry name" value="Response_reg"/>
    <property type="match status" value="1"/>
</dbReference>
<dbReference type="Proteomes" id="UP000321790">
    <property type="component" value="Unassembled WGS sequence"/>
</dbReference>